<dbReference type="GO" id="GO:0004519">
    <property type="term" value="F:endonuclease activity"/>
    <property type="evidence" value="ECO:0007669"/>
    <property type="project" value="UniProtKB-KW"/>
</dbReference>
<organism evidence="1">
    <name type="scientific">Escherichia coli</name>
    <dbReference type="NCBI Taxonomy" id="562"/>
    <lineage>
        <taxon>Bacteria</taxon>
        <taxon>Pseudomonadati</taxon>
        <taxon>Pseudomonadota</taxon>
        <taxon>Gammaproteobacteria</taxon>
        <taxon>Enterobacterales</taxon>
        <taxon>Enterobacteriaceae</taxon>
        <taxon>Escherichia</taxon>
    </lineage>
</organism>
<name>Q46974_ECOLX</name>
<keyword evidence="1" id="KW-0255">Endonuclease</keyword>
<dbReference type="AlphaFoldDB" id="Q46974"/>
<reference evidence="1" key="2">
    <citation type="submission" date="1996-02" db="EMBL/GenBank/DDBJ databases">
        <authorList>
            <person name="Kaczorowski T."/>
            <person name="Szybalski W."/>
        </authorList>
    </citation>
    <scope>NUCLEOTIDE SEQUENCE</scope>
    <source>
        <strain evidence="1">E1585-68</strain>
        <plasmid evidence="1">pEC156</plasmid>
    </source>
</reference>
<reference evidence="1" key="1">
    <citation type="journal article" date="1984" name="Gene">
        <title>Isolation of restriction enzyme EcoVIII, an isoschizomer of HindIII, produced by Escherichia coli E1585-68.</title>
        <authorList>
            <person name="Mise K."/>
            <person name="Nakajima K."/>
        </authorList>
    </citation>
    <scope>NUCLEOTIDE SEQUENCE</scope>
    <source>
        <strain evidence="1">E1585-68</strain>
        <plasmid evidence="1">pEC156</plasmid>
    </source>
</reference>
<dbReference type="CDD" id="cd22330">
    <property type="entry name" value="HindIII-like"/>
    <property type="match status" value="1"/>
</dbReference>
<geneLocation type="plasmid" evidence="1">
    <name>pEC156</name>
</geneLocation>
<accession>Q46974</accession>
<dbReference type="Gene3D" id="3.40.91.70">
    <property type="entry name" value="Type II restriction endonuclease, HindIII"/>
    <property type="match status" value="1"/>
</dbReference>
<keyword evidence="1" id="KW-0540">Nuclease</keyword>
<dbReference type="Gene3D" id="6.10.250.1510">
    <property type="match status" value="1"/>
</dbReference>
<proteinExistence type="predicted"/>
<keyword evidence="1" id="KW-0378">Hydrolase</keyword>
<dbReference type="InterPro" id="IPR019043">
    <property type="entry name" value="Restrct_endonuc_II_HindIII"/>
</dbReference>
<dbReference type="InterPro" id="IPR038373">
    <property type="entry name" value="Restrct_endonuc_II_HindIII_sf"/>
</dbReference>
<sequence>MVMEWACLYMMPGGMILFVTLEGCWNMDLTNIEFINDAAINRRRYWTNEIVKLSGHFVNDSSRVEEEIIYEVSKSGSQALLDHLRLCTAIPESYEHDSSEEKLYSKYTDALISECFKFFGLNSIVLTERADAADVEVVCDSYSFVADAKVFRLSRTAKNQKDFKVQAMDGWRNTKDFAMVVCPIYQLPVKSSQIYQQAILRNVCVFTYTHLAVLVKYADIVGSDVRILLEEIFRSVILMNPSKDSVQYWTMINRTMLNYDKRIEKLWIDERIATSEGIYVLKKMAIEYLSSERGRILSMSREEAVRALIKMNKIESRIEQIKKVTDNNILSLK</sequence>
<dbReference type="EMBL" id="U48806">
    <property type="protein sequence ID" value="AAA91203.1"/>
    <property type="molecule type" value="Genomic_DNA"/>
</dbReference>
<evidence type="ECO:0000313" key="1">
    <source>
        <dbReference type="EMBL" id="AAA91203.1"/>
    </source>
</evidence>
<keyword evidence="1" id="KW-0614">Plasmid</keyword>
<dbReference type="Pfam" id="PF09518">
    <property type="entry name" value="RE_HindIII"/>
    <property type="match status" value="1"/>
</dbReference>
<protein>
    <submittedName>
        <fullName evidence="1">EcoVIII restriction endonuclease</fullName>
    </submittedName>
</protein>